<feature type="compositionally biased region" description="Basic and acidic residues" evidence="1">
    <location>
        <begin position="27"/>
        <end position="45"/>
    </location>
</feature>
<sequence>MDELKVKVNFENPVQVQAVQIPGLPGRDGRDGTPGKDGENGRDGKSAYEVAVDNGFVGTEQEWLESLKGRDGVSGTSEAVSMNFPNIKRMLDDRAIIADSDSLEDILRAIIKEIVPDGEYTNHTAYFTLVNEKVEVGSTTVEIKGHPYFYVTEQDHRNLQQVPASGTLTFTLSTPFDGEEKQLDILYPDVSKGVYNQITIPQNKAEQVIQDDTQGATGAKLYLNSQGNVCIRTRTYESLADVFKWSYWTSHARQYDAPLTIDCYERGTAIKADGLTALNQHFKTVNCIGEWPSHVEMPRLSQRISMYLNIARSKGDTNLVQNDVFDFDCQGQQLDVTDGRLEYVEL</sequence>
<dbReference type="EMBL" id="BK057790">
    <property type="protein sequence ID" value="DAE91830.1"/>
    <property type="molecule type" value="Genomic_DNA"/>
</dbReference>
<organism evidence="2">
    <name type="scientific">Siphoviridae sp. ct1NJ1</name>
    <dbReference type="NCBI Taxonomy" id="2827557"/>
    <lineage>
        <taxon>Viruses</taxon>
        <taxon>Duplodnaviria</taxon>
        <taxon>Heunggongvirae</taxon>
        <taxon>Uroviricota</taxon>
        <taxon>Caudoviricetes</taxon>
    </lineage>
</organism>
<evidence type="ECO:0000313" key="2">
    <source>
        <dbReference type="EMBL" id="DAE91830.1"/>
    </source>
</evidence>
<proteinExistence type="predicted"/>
<name>A0A8S5RQU4_9CAUD</name>
<accession>A0A8S5RQU4</accession>
<reference evidence="2" key="1">
    <citation type="journal article" date="2021" name="Proc. Natl. Acad. Sci. U.S.A.">
        <title>A Catalog of Tens of Thousands of Viruses from Human Metagenomes Reveals Hidden Associations with Chronic Diseases.</title>
        <authorList>
            <person name="Tisza M.J."/>
            <person name="Buck C.B."/>
        </authorList>
    </citation>
    <scope>NUCLEOTIDE SEQUENCE</scope>
    <source>
        <strain evidence="2">Ct1NJ1</strain>
    </source>
</reference>
<evidence type="ECO:0000256" key="1">
    <source>
        <dbReference type="SAM" id="MobiDB-lite"/>
    </source>
</evidence>
<protein>
    <submittedName>
        <fullName evidence="2">Tail sheath protein</fullName>
    </submittedName>
</protein>
<feature type="region of interest" description="Disordered" evidence="1">
    <location>
        <begin position="18"/>
        <end position="45"/>
    </location>
</feature>